<accession>A0A381Q5B6</accession>
<organism evidence="2">
    <name type="scientific">marine metagenome</name>
    <dbReference type="NCBI Taxonomy" id="408172"/>
    <lineage>
        <taxon>unclassified sequences</taxon>
        <taxon>metagenomes</taxon>
        <taxon>ecological metagenomes</taxon>
    </lineage>
</organism>
<gene>
    <name evidence="2" type="ORF">METZ01_LOCUS25677</name>
</gene>
<dbReference type="GO" id="GO:0019120">
    <property type="term" value="F:hydrolase activity, acting on acid halide bonds, in C-halide compounds"/>
    <property type="evidence" value="ECO:0007669"/>
    <property type="project" value="InterPro"/>
</dbReference>
<dbReference type="InterPro" id="IPR006439">
    <property type="entry name" value="HAD-SF_hydro_IA"/>
</dbReference>
<dbReference type="SUPFAM" id="SSF56784">
    <property type="entry name" value="HAD-like"/>
    <property type="match status" value="1"/>
</dbReference>
<dbReference type="InterPro" id="IPR036412">
    <property type="entry name" value="HAD-like_sf"/>
</dbReference>
<dbReference type="SFLD" id="SFLDG01129">
    <property type="entry name" value="C1.5:_HAD__Beta-PGM__Phosphata"/>
    <property type="match status" value="1"/>
</dbReference>
<reference evidence="2" key="1">
    <citation type="submission" date="2018-05" db="EMBL/GenBank/DDBJ databases">
        <authorList>
            <person name="Lanie J.A."/>
            <person name="Ng W.-L."/>
            <person name="Kazmierczak K.M."/>
            <person name="Andrzejewski T.M."/>
            <person name="Davidsen T.M."/>
            <person name="Wayne K.J."/>
            <person name="Tettelin H."/>
            <person name="Glass J.I."/>
            <person name="Rusch D."/>
            <person name="Podicherti R."/>
            <person name="Tsui H.-C.T."/>
            <person name="Winkler M.E."/>
        </authorList>
    </citation>
    <scope>NUCLEOTIDE SEQUENCE</scope>
</reference>
<evidence type="ECO:0000313" key="2">
    <source>
        <dbReference type="EMBL" id="SUZ72823.1"/>
    </source>
</evidence>
<dbReference type="InterPro" id="IPR006328">
    <property type="entry name" value="2-HAD"/>
</dbReference>
<dbReference type="Gene3D" id="3.40.50.1000">
    <property type="entry name" value="HAD superfamily/HAD-like"/>
    <property type="match status" value="1"/>
</dbReference>
<protein>
    <recommendedName>
        <fullName evidence="3">Haloacid dehalogenase, type II</fullName>
    </recommendedName>
</protein>
<evidence type="ECO:0008006" key="3">
    <source>
        <dbReference type="Google" id="ProtNLM"/>
    </source>
</evidence>
<dbReference type="Gene3D" id="1.10.150.750">
    <property type="match status" value="1"/>
</dbReference>
<keyword evidence="1" id="KW-0378">Hydrolase</keyword>
<dbReference type="NCBIfam" id="TIGR01493">
    <property type="entry name" value="HAD-SF-IA-v2"/>
    <property type="match status" value="1"/>
</dbReference>
<dbReference type="EMBL" id="UINC01001159">
    <property type="protein sequence ID" value="SUZ72823.1"/>
    <property type="molecule type" value="Genomic_DNA"/>
</dbReference>
<dbReference type="SFLD" id="SFLDS00003">
    <property type="entry name" value="Haloacid_Dehalogenase"/>
    <property type="match status" value="1"/>
</dbReference>
<dbReference type="CDD" id="cd02588">
    <property type="entry name" value="HAD_L2-DEX"/>
    <property type="match status" value="1"/>
</dbReference>
<dbReference type="PRINTS" id="PR00413">
    <property type="entry name" value="HADHALOGNASE"/>
</dbReference>
<dbReference type="Pfam" id="PF00702">
    <property type="entry name" value="Hydrolase"/>
    <property type="match status" value="1"/>
</dbReference>
<dbReference type="InterPro" id="IPR051540">
    <property type="entry name" value="S-2-haloacid_dehalogenase"/>
</dbReference>
<dbReference type="NCBIfam" id="TIGR01428">
    <property type="entry name" value="HAD_type_II"/>
    <property type="match status" value="1"/>
</dbReference>
<name>A0A381Q5B6_9ZZZZ</name>
<sequence length="283" mass="30951">MTSSFSKHASSQSVGNRRKFLKQLMVFPASMSLGIIGLEATSAQSGVAGSVKALTFDVFGTVVDWRSSIIREGQLLSARKSFEIDWGEFADSWRAGYGPAMARVRNGELPWTKIDHLHRMILDELVVEYGLSGLSEEELDHFNRAWHRLSPWPDSVAGLNRLKTKYVIATLSNGNVALLTNMAKNAGLPWDAVLSAELAKHYKPDPEAYLTAADLLGLPPEQVMMVAAHPGDLRAAARNGLRTAYVIRPLERGPGRIVNNNAAAGEFDYTASDFLDLARQLGA</sequence>
<dbReference type="InterPro" id="IPR023214">
    <property type="entry name" value="HAD_sf"/>
</dbReference>
<dbReference type="PANTHER" id="PTHR43316">
    <property type="entry name" value="HYDROLASE, HALOACID DELAHOGENASE-RELATED"/>
    <property type="match status" value="1"/>
</dbReference>
<dbReference type="AlphaFoldDB" id="A0A381Q5B6"/>
<proteinExistence type="predicted"/>
<evidence type="ECO:0000256" key="1">
    <source>
        <dbReference type="ARBA" id="ARBA00022801"/>
    </source>
</evidence>
<dbReference type="PANTHER" id="PTHR43316:SF3">
    <property type="entry name" value="HALOACID DEHALOGENASE, TYPE II (AFU_ORTHOLOGUE AFUA_2G07750)-RELATED"/>
    <property type="match status" value="1"/>
</dbReference>